<reference evidence="16 17" key="1">
    <citation type="submission" date="2019-03" db="EMBL/GenBank/DDBJ databases">
        <authorList>
            <person name="Jensen L."/>
            <person name="Storgaard J."/>
            <person name="Sulaj E."/>
            <person name="Schramm A."/>
            <person name="Marshall I.P.G."/>
        </authorList>
    </citation>
    <scope>NUCLEOTIDE SEQUENCE [LARGE SCALE GENOMIC DNA]</scope>
    <source>
        <strain evidence="16 17">2017H2G3</strain>
    </source>
</reference>
<evidence type="ECO:0000256" key="2">
    <source>
        <dbReference type="ARBA" id="ARBA00004651"/>
    </source>
</evidence>
<dbReference type="InterPro" id="IPR011620">
    <property type="entry name" value="Sig_transdc_His_kinase_LytS_TM"/>
</dbReference>
<evidence type="ECO:0000259" key="15">
    <source>
        <dbReference type="PROSITE" id="PS50109"/>
    </source>
</evidence>
<dbReference type="OrthoDB" id="9815750at2"/>
<dbReference type="PANTHER" id="PTHR43065:SF46">
    <property type="entry name" value="C4-DICARBOXYLATE TRANSPORT SENSOR PROTEIN DCTB"/>
    <property type="match status" value="1"/>
</dbReference>
<sequence length="410" mass="47053">MIETLLLNFLFLLIPVLAYLIFFENRKFYFSKYILIILASISMLLCMTFPIYLDNGFIFDLRLVPFILAILYGGYKNAFFIYIFLNVYRFYIGGDGIFQSFLFSTLVFVLVSLSSRKFVRLLPRHRIYFATAVSFFTIIFYLTTLSFQTSLNNEYWILSIHALMAQVIMMVVLTCLLEKIIANMKAREAFLQSERYHLISELSASVAHEIRNPLTVTSGFLQLLSKSESISPKEKTYVEFSLQELNRAEQIVSDFLAFSKPQSDNMVYSNLKEETEYVKNILTPYARMHNVDIQLSFHNSLAKKFDKSQMQQCLINLYKNGIEAMKEKGGILSIEVSEHNRNILITIKDTGNGMTAEEVSNIGKPYYSTKVEGTGLGMLMVHSIIHKLKAQIKVESEKGKGTTFTITIPV</sequence>
<accession>A0A4R1B6V9</accession>
<dbReference type="Gene3D" id="1.10.287.130">
    <property type="match status" value="1"/>
</dbReference>
<comment type="catalytic activity">
    <reaction evidence="1">
        <text>ATP + protein L-histidine = ADP + protein N-phospho-L-histidine.</text>
        <dbReference type="EC" id="2.7.13.3"/>
    </reaction>
</comment>
<evidence type="ECO:0000256" key="7">
    <source>
        <dbReference type="ARBA" id="ARBA00022692"/>
    </source>
</evidence>
<dbReference type="GO" id="GO:0005524">
    <property type="term" value="F:ATP binding"/>
    <property type="evidence" value="ECO:0007669"/>
    <property type="project" value="UniProtKB-KW"/>
</dbReference>
<dbReference type="STRING" id="1742358.GCA_001439605_02152"/>
<dbReference type="GO" id="GO:0000155">
    <property type="term" value="F:phosphorelay sensor kinase activity"/>
    <property type="evidence" value="ECO:0007669"/>
    <property type="project" value="InterPro"/>
</dbReference>
<dbReference type="PROSITE" id="PS50109">
    <property type="entry name" value="HIS_KIN"/>
    <property type="match status" value="1"/>
</dbReference>
<dbReference type="PANTHER" id="PTHR43065">
    <property type="entry name" value="SENSOR HISTIDINE KINASE"/>
    <property type="match status" value="1"/>
</dbReference>
<evidence type="ECO:0000256" key="8">
    <source>
        <dbReference type="ARBA" id="ARBA00022741"/>
    </source>
</evidence>
<keyword evidence="6" id="KW-0808">Transferase</keyword>
<name>A0A4R1B6V9_9BACI</name>
<evidence type="ECO:0000313" key="16">
    <source>
        <dbReference type="EMBL" id="TCJ06318.1"/>
    </source>
</evidence>
<gene>
    <name evidence="16" type="ORF">E0Y62_00470</name>
</gene>
<feature type="transmembrane region" description="Helical" evidence="14">
    <location>
        <begin position="97"/>
        <end position="115"/>
    </location>
</feature>
<evidence type="ECO:0000256" key="4">
    <source>
        <dbReference type="ARBA" id="ARBA00022475"/>
    </source>
</evidence>
<keyword evidence="9" id="KW-0418">Kinase</keyword>
<dbReference type="InterPro" id="IPR003594">
    <property type="entry name" value="HATPase_dom"/>
</dbReference>
<organism evidence="16 17">
    <name type="scientific">Cytobacillus praedii</name>
    <dbReference type="NCBI Taxonomy" id="1742358"/>
    <lineage>
        <taxon>Bacteria</taxon>
        <taxon>Bacillati</taxon>
        <taxon>Bacillota</taxon>
        <taxon>Bacilli</taxon>
        <taxon>Bacillales</taxon>
        <taxon>Bacillaceae</taxon>
        <taxon>Cytobacillus</taxon>
    </lineage>
</organism>
<evidence type="ECO:0000256" key="9">
    <source>
        <dbReference type="ARBA" id="ARBA00022777"/>
    </source>
</evidence>
<evidence type="ECO:0000256" key="10">
    <source>
        <dbReference type="ARBA" id="ARBA00022840"/>
    </source>
</evidence>
<keyword evidence="7 14" id="KW-0812">Transmembrane</keyword>
<dbReference type="Gene3D" id="3.30.565.10">
    <property type="entry name" value="Histidine kinase-like ATPase, C-terminal domain"/>
    <property type="match status" value="1"/>
</dbReference>
<keyword evidence="5" id="KW-0597">Phosphoprotein</keyword>
<evidence type="ECO:0000256" key="6">
    <source>
        <dbReference type="ARBA" id="ARBA00022679"/>
    </source>
</evidence>
<feature type="transmembrane region" description="Helical" evidence="14">
    <location>
        <begin position="127"/>
        <end position="149"/>
    </location>
</feature>
<feature type="transmembrane region" description="Helical" evidence="14">
    <location>
        <begin position="155"/>
        <end position="177"/>
    </location>
</feature>
<protein>
    <recommendedName>
        <fullName evidence="3">histidine kinase</fullName>
        <ecNumber evidence="3">2.7.13.3</ecNumber>
    </recommendedName>
</protein>
<keyword evidence="4" id="KW-1003">Cell membrane</keyword>
<dbReference type="Pfam" id="PF07694">
    <property type="entry name" value="5TM-5TMR_LYT"/>
    <property type="match status" value="1"/>
</dbReference>
<dbReference type="GO" id="GO:0005886">
    <property type="term" value="C:plasma membrane"/>
    <property type="evidence" value="ECO:0007669"/>
    <property type="project" value="UniProtKB-SubCell"/>
</dbReference>
<evidence type="ECO:0000256" key="14">
    <source>
        <dbReference type="SAM" id="Phobius"/>
    </source>
</evidence>
<comment type="caution">
    <text evidence="16">The sequence shown here is derived from an EMBL/GenBank/DDBJ whole genome shotgun (WGS) entry which is preliminary data.</text>
</comment>
<comment type="subcellular location">
    <subcellularLocation>
        <location evidence="2">Cell membrane</location>
        <topology evidence="2">Multi-pass membrane protein</topology>
    </subcellularLocation>
</comment>
<feature type="domain" description="Histidine kinase" evidence="15">
    <location>
        <begin position="205"/>
        <end position="410"/>
    </location>
</feature>
<dbReference type="EMBL" id="SJTH01000001">
    <property type="protein sequence ID" value="TCJ06318.1"/>
    <property type="molecule type" value="Genomic_DNA"/>
</dbReference>
<dbReference type="Pfam" id="PF02518">
    <property type="entry name" value="HATPase_c"/>
    <property type="match status" value="1"/>
</dbReference>
<keyword evidence="12" id="KW-0902">Two-component regulatory system</keyword>
<keyword evidence="8" id="KW-0547">Nucleotide-binding</keyword>
<dbReference type="SMART" id="SM00388">
    <property type="entry name" value="HisKA"/>
    <property type="match status" value="1"/>
</dbReference>
<keyword evidence="11 14" id="KW-1133">Transmembrane helix</keyword>
<evidence type="ECO:0000256" key="5">
    <source>
        <dbReference type="ARBA" id="ARBA00022553"/>
    </source>
</evidence>
<dbReference type="InterPro" id="IPR004358">
    <property type="entry name" value="Sig_transdc_His_kin-like_C"/>
</dbReference>
<dbReference type="InterPro" id="IPR003661">
    <property type="entry name" value="HisK_dim/P_dom"/>
</dbReference>
<dbReference type="SUPFAM" id="SSF47384">
    <property type="entry name" value="Homodimeric domain of signal transducing histidine kinase"/>
    <property type="match status" value="1"/>
</dbReference>
<dbReference type="EC" id="2.7.13.3" evidence="3"/>
<evidence type="ECO:0000256" key="3">
    <source>
        <dbReference type="ARBA" id="ARBA00012438"/>
    </source>
</evidence>
<dbReference type="PRINTS" id="PR00344">
    <property type="entry name" value="BCTRLSENSOR"/>
</dbReference>
<proteinExistence type="predicted"/>
<evidence type="ECO:0000256" key="1">
    <source>
        <dbReference type="ARBA" id="ARBA00000085"/>
    </source>
</evidence>
<evidence type="ECO:0000313" key="17">
    <source>
        <dbReference type="Proteomes" id="UP000293846"/>
    </source>
</evidence>
<dbReference type="InterPro" id="IPR005467">
    <property type="entry name" value="His_kinase_dom"/>
</dbReference>
<dbReference type="GO" id="GO:0071555">
    <property type="term" value="P:cell wall organization"/>
    <property type="evidence" value="ECO:0007669"/>
    <property type="project" value="InterPro"/>
</dbReference>
<keyword evidence="17" id="KW-1185">Reference proteome</keyword>
<dbReference type="CDD" id="cd00082">
    <property type="entry name" value="HisKA"/>
    <property type="match status" value="1"/>
</dbReference>
<dbReference type="InterPro" id="IPR036097">
    <property type="entry name" value="HisK_dim/P_sf"/>
</dbReference>
<evidence type="ECO:0000256" key="13">
    <source>
        <dbReference type="ARBA" id="ARBA00023136"/>
    </source>
</evidence>
<dbReference type="Proteomes" id="UP000293846">
    <property type="component" value="Unassembled WGS sequence"/>
</dbReference>
<dbReference type="InterPro" id="IPR036890">
    <property type="entry name" value="HATPase_C_sf"/>
</dbReference>
<feature type="transmembrane region" description="Helical" evidence="14">
    <location>
        <begin position="34"/>
        <end position="53"/>
    </location>
</feature>
<dbReference type="Pfam" id="PF00512">
    <property type="entry name" value="HisKA"/>
    <property type="match status" value="1"/>
</dbReference>
<keyword evidence="10" id="KW-0067">ATP-binding</keyword>
<dbReference type="SMART" id="SM00387">
    <property type="entry name" value="HATPase_c"/>
    <property type="match status" value="1"/>
</dbReference>
<dbReference type="RefSeq" id="WP_131235668.1">
    <property type="nucleotide sequence ID" value="NZ_SJTH01000001.1"/>
</dbReference>
<evidence type="ECO:0000256" key="12">
    <source>
        <dbReference type="ARBA" id="ARBA00023012"/>
    </source>
</evidence>
<dbReference type="AlphaFoldDB" id="A0A4R1B6V9"/>
<feature type="transmembrane region" description="Helical" evidence="14">
    <location>
        <begin position="65"/>
        <end position="85"/>
    </location>
</feature>
<keyword evidence="13 14" id="KW-0472">Membrane</keyword>
<dbReference type="SUPFAM" id="SSF55874">
    <property type="entry name" value="ATPase domain of HSP90 chaperone/DNA topoisomerase II/histidine kinase"/>
    <property type="match status" value="1"/>
</dbReference>
<evidence type="ECO:0000256" key="11">
    <source>
        <dbReference type="ARBA" id="ARBA00022989"/>
    </source>
</evidence>